<dbReference type="GeneID" id="94019256"/>
<dbReference type="Pfam" id="PF00675">
    <property type="entry name" value="Peptidase_M16"/>
    <property type="match status" value="1"/>
</dbReference>
<proteinExistence type="inferred from homology"/>
<dbReference type="GO" id="GO:0046872">
    <property type="term" value="F:metal ion binding"/>
    <property type="evidence" value="ECO:0007669"/>
    <property type="project" value="InterPro"/>
</dbReference>
<protein>
    <submittedName>
        <fullName evidence="5">Insulinase (Peptidase family M16)</fullName>
    </submittedName>
</protein>
<accession>A0A2K8PGF6</accession>
<dbReference type="PANTHER" id="PTHR11851:SF49">
    <property type="entry name" value="MITOCHONDRIAL-PROCESSING PEPTIDASE SUBUNIT ALPHA"/>
    <property type="match status" value="1"/>
</dbReference>
<dbReference type="PANTHER" id="PTHR11851">
    <property type="entry name" value="METALLOPROTEASE"/>
    <property type="match status" value="1"/>
</dbReference>
<name>A0A2K8PGF6_STRLA</name>
<dbReference type="Proteomes" id="UP000231791">
    <property type="component" value="Chromosome"/>
</dbReference>
<comment type="similarity">
    <text evidence="1">Belongs to the peptidase M16 family.</text>
</comment>
<evidence type="ECO:0000256" key="2">
    <source>
        <dbReference type="SAM" id="MobiDB-lite"/>
    </source>
</evidence>
<dbReference type="InterPro" id="IPR050361">
    <property type="entry name" value="MPP/UQCRC_Complex"/>
</dbReference>
<feature type="compositionally biased region" description="Pro residues" evidence="2">
    <location>
        <begin position="212"/>
        <end position="225"/>
    </location>
</feature>
<dbReference type="Gene3D" id="3.30.830.10">
    <property type="entry name" value="Metalloenzyme, LuxS/M16 peptidase-like"/>
    <property type="match status" value="2"/>
</dbReference>
<keyword evidence="6" id="KW-1185">Reference proteome</keyword>
<dbReference type="KEGG" id="slx:SLAV_19990"/>
<dbReference type="InterPro" id="IPR007863">
    <property type="entry name" value="Peptidase_M16_C"/>
</dbReference>
<evidence type="ECO:0000256" key="1">
    <source>
        <dbReference type="ARBA" id="ARBA00007261"/>
    </source>
</evidence>
<gene>
    <name evidence="5" type="ORF">SLAV_19990</name>
</gene>
<dbReference type="InterPro" id="IPR011765">
    <property type="entry name" value="Pept_M16_N"/>
</dbReference>
<organism evidence="5 6">
    <name type="scientific">Streptomyces lavendulae subsp. lavendulae</name>
    <dbReference type="NCBI Taxonomy" id="58340"/>
    <lineage>
        <taxon>Bacteria</taxon>
        <taxon>Bacillati</taxon>
        <taxon>Actinomycetota</taxon>
        <taxon>Actinomycetes</taxon>
        <taxon>Kitasatosporales</taxon>
        <taxon>Streptomycetaceae</taxon>
        <taxon>Streptomyces</taxon>
    </lineage>
</organism>
<dbReference type="SUPFAM" id="SSF63411">
    <property type="entry name" value="LuxS/MPP-like metallohydrolase"/>
    <property type="match status" value="2"/>
</dbReference>
<feature type="domain" description="Peptidase M16 N-terminal" evidence="3">
    <location>
        <begin position="25"/>
        <end position="132"/>
    </location>
</feature>
<feature type="region of interest" description="Disordered" evidence="2">
    <location>
        <begin position="212"/>
        <end position="231"/>
    </location>
</feature>
<evidence type="ECO:0000259" key="4">
    <source>
        <dbReference type="Pfam" id="PF05193"/>
    </source>
</evidence>
<sequence length="432" mass="44139">MSTSPYGGRLPNGLGLSVEPRPGAGLVSVALTVAVGGDADPAGLHGTAHLVEHLMFPRAAASDGPDGGHVARVEGAGGVCNAETHRDHTVFHTTVPAGMLTEVLEWEARRLLTFAPTESVLRTETSVIAEEIRGAAAAGGVWEAALAALHPGGRDAFGTAAELAGATTADVDAFFRRHYRPDAMVLSVVGEADPDRVAASVDRFFAGLPTGPAPAPAPASTPAPAPARTAAPATIRTAPLPSPVSGAALGHPLPDPVLDRSGYLARVVLAETLGRTRLPRLTRRDPRIVSALVTCGYHGQWLGGTAPDLLLAQFATAPGAGPQAAADGWREVLTELAERPADPAEHRRALNALLLACHRRADSLTARSVSLGRAALLFPTAPGPDALPGDLARVTPAEVSAAARALLSGPCSVTELTAPTALTAPTGIGEKR</sequence>
<evidence type="ECO:0000259" key="3">
    <source>
        <dbReference type="Pfam" id="PF00675"/>
    </source>
</evidence>
<dbReference type="InterPro" id="IPR011249">
    <property type="entry name" value="Metalloenz_LuxS/M16"/>
</dbReference>
<feature type="domain" description="Peptidase M16 C-terminal" evidence="4">
    <location>
        <begin position="167"/>
        <end position="277"/>
    </location>
</feature>
<dbReference type="EMBL" id="CP024985">
    <property type="protein sequence ID" value="ATZ25822.1"/>
    <property type="molecule type" value="Genomic_DNA"/>
</dbReference>
<dbReference type="Pfam" id="PF05193">
    <property type="entry name" value="Peptidase_M16_C"/>
    <property type="match status" value="1"/>
</dbReference>
<dbReference type="AlphaFoldDB" id="A0A2K8PGF6"/>
<evidence type="ECO:0000313" key="5">
    <source>
        <dbReference type="EMBL" id="ATZ25822.1"/>
    </source>
</evidence>
<evidence type="ECO:0000313" key="6">
    <source>
        <dbReference type="Proteomes" id="UP000231791"/>
    </source>
</evidence>
<dbReference type="RefSeq" id="WP_100660919.1">
    <property type="nucleotide sequence ID" value="NZ_CP024985.1"/>
</dbReference>
<reference evidence="5 6" key="1">
    <citation type="submission" date="2017-11" db="EMBL/GenBank/DDBJ databases">
        <title>Complete genome sequence of Streptomyces lavendulae subsp. lavendulae CCM 3239 (formerly 'Streptomyces aureofaciens CCM 3239'), the producer of the angucycline-type antibiotic auricin.</title>
        <authorList>
            <person name="Busche T."/>
            <person name="Novakova R."/>
            <person name="Al'Dilaimi A."/>
            <person name="Homerova D."/>
            <person name="Feckova L."/>
            <person name="Rezuchova B."/>
            <person name="Mingyar E."/>
            <person name="Csolleiova D."/>
            <person name="Bekeova C."/>
            <person name="Winkler A."/>
            <person name="Sevcikova B."/>
            <person name="Kalinowski J."/>
            <person name="Kormanec J."/>
            <person name="Ruckert C."/>
        </authorList>
    </citation>
    <scope>NUCLEOTIDE SEQUENCE [LARGE SCALE GENOMIC DNA]</scope>
    <source>
        <strain evidence="5 6">CCM 3239</strain>
    </source>
</reference>